<dbReference type="InterPro" id="IPR036291">
    <property type="entry name" value="NAD(P)-bd_dom_sf"/>
</dbReference>
<proteinExistence type="inferred from homology"/>
<evidence type="ECO:0000256" key="4">
    <source>
        <dbReference type="HAMAP-Rule" id="MF_01671"/>
    </source>
</evidence>
<sequence>MTLRIGVIGTGAIGRDHIRRITCNLSGAEIVAVTDVNADAAALAIESYGLTDAKIYPDDLSLIAAPEVDAILVASWGPAHQQSVLAGIAAGKYVFCEKPLATTAAGCREIVEAEIKHGKKLVQVGFMRRYDSGYIQLKQAVESGFIGEPLMIRCAHRNPSSADLYTTDMAVTDTFIHEIDVLHWLVNDDYVSARVAFPKKTRNALPHLRDPQVITLETRGGILITTEIFVNCKYGYDIQCEIIGEEGIVRLPEVAGITYRKDAKLGMNLLMDWKDRFIDSYDRELQDFIDCINQNRDLQGPTSWDGYVAAVTADACVRAQESGQEEAIELDEKPEFYGGVALRSV</sequence>
<dbReference type="PANTHER" id="PTHR43593">
    <property type="match status" value="1"/>
</dbReference>
<dbReference type="InterPro" id="IPR004104">
    <property type="entry name" value="Gfo/Idh/MocA-like_OxRdtase_C"/>
</dbReference>
<name>A0ABU1J4Q4_9BACL</name>
<comment type="catalytic activity">
    <reaction evidence="4">
        <text>myo-inositol + NAD(+) = scyllo-inosose + NADH + H(+)</text>
        <dbReference type="Rhea" id="RHEA:16949"/>
        <dbReference type="ChEBI" id="CHEBI:15378"/>
        <dbReference type="ChEBI" id="CHEBI:17268"/>
        <dbReference type="ChEBI" id="CHEBI:17811"/>
        <dbReference type="ChEBI" id="CHEBI:57540"/>
        <dbReference type="ChEBI" id="CHEBI:57945"/>
        <dbReference type="EC" id="1.1.1.18"/>
    </reaction>
</comment>
<dbReference type="Proteomes" id="UP001185028">
    <property type="component" value="Unassembled WGS sequence"/>
</dbReference>
<dbReference type="Gene3D" id="3.40.50.720">
    <property type="entry name" value="NAD(P)-binding Rossmann-like Domain"/>
    <property type="match status" value="1"/>
</dbReference>
<dbReference type="RefSeq" id="WP_188777061.1">
    <property type="nucleotide sequence ID" value="NZ_BMMB01000008.1"/>
</dbReference>
<dbReference type="PANTHER" id="PTHR43593:SF1">
    <property type="entry name" value="INOSITOL 2-DEHYDROGENASE"/>
    <property type="match status" value="1"/>
</dbReference>
<dbReference type="GO" id="GO:0050112">
    <property type="term" value="F:inositol 2-dehydrogenase (NAD+) activity"/>
    <property type="evidence" value="ECO:0007669"/>
    <property type="project" value="UniProtKB-EC"/>
</dbReference>
<dbReference type="InterPro" id="IPR050424">
    <property type="entry name" value="Gfo-Idh-MocA_inositol_DH"/>
</dbReference>
<comment type="function">
    <text evidence="4">Involved in the oxidation of myo-inositol (MI) and D-chiro-inositol (DCI) to 2-keto-myo-inositol (2KMI or 2-inosose) and 1-keto-D-chiro-inositol (1KDCI), respectively.</text>
</comment>
<dbReference type="SUPFAM" id="SSF51735">
    <property type="entry name" value="NAD(P)-binding Rossmann-fold domains"/>
    <property type="match status" value="1"/>
</dbReference>
<evidence type="ECO:0000259" key="5">
    <source>
        <dbReference type="Pfam" id="PF01408"/>
    </source>
</evidence>
<dbReference type="SUPFAM" id="SSF55347">
    <property type="entry name" value="Glyceraldehyde-3-phosphate dehydrogenase-like, C-terminal domain"/>
    <property type="match status" value="1"/>
</dbReference>
<evidence type="ECO:0000256" key="3">
    <source>
        <dbReference type="ARBA" id="ARBA00023027"/>
    </source>
</evidence>
<feature type="domain" description="Gfo/Idh/MocA-like oxidoreductase C-terminal" evidence="6">
    <location>
        <begin position="138"/>
        <end position="324"/>
    </location>
</feature>
<evidence type="ECO:0000313" key="8">
    <source>
        <dbReference type="Proteomes" id="UP001185028"/>
    </source>
</evidence>
<keyword evidence="8" id="KW-1185">Reference proteome</keyword>
<dbReference type="EC" id="1.1.1.18" evidence="4"/>
<accession>A0ABU1J4Q4</accession>
<evidence type="ECO:0000256" key="1">
    <source>
        <dbReference type="ARBA" id="ARBA00010928"/>
    </source>
</evidence>
<keyword evidence="2 4" id="KW-0560">Oxidoreductase</keyword>
<feature type="domain" description="Gfo/Idh/MocA-like oxidoreductase N-terminal" evidence="5">
    <location>
        <begin position="3"/>
        <end position="126"/>
    </location>
</feature>
<dbReference type="HAMAP" id="MF_01671">
    <property type="entry name" value="IolG"/>
    <property type="match status" value="1"/>
</dbReference>
<comment type="catalytic activity">
    <reaction evidence="4">
        <text>1D-chiro-inositol + NAD(+) = scyllo-inosine + NADH + H(+)</text>
        <dbReference type="Rhea" id="RHEA:25832"/>
        <dbReference type="ChEBI" id="CHEBI:15378"/>
        <dbReference type="ChEBI" id="CHEBI:27372"/>
        <dbReference type="ChEBI" id="CHEBI:50920"/>
        <dbReference type="ChEBI" id="CHEBI:57540"/>
        <dbReference type="ChEBI" id="CHEBI:57945"/>
        <dbReference type="EC" id="1.1.1.369"/>
    </reaction>
</comment>
<organism evidence="7 8">
    <name type="scientific">Paenibacillus hunanensis</name>
    <dbReference type="NCBI Taxonomy" id="539262"/>
    <lineage>
        <taxon>Bacteria</taxon>
        <taxon>Bacillati</taxon>
        <taxon>Bacillota</taxon>
        <taxon>Bacilli</taxon>
        <taxon>Bacillales</taxon>
        <taxon>Paenibacillaceae</taxon>
        <taxon>Paenibacillus</taxon>
    </lineage>
</organism>
<dbReference type="InterPro" id="IPR023794">
    <property type="entry name" value="MI/DCI_dehydrogenase"/>
</dbReference>
<dbReference type="EMBL" id="JAVDQH010000020">
    <property type="protein sequence ID" value="MDR6245947.1"/>
    <property type="molecule type" value="Genomic_DNA"/>
</dbReference>
<dbReference type="Gene3D" id="3.30.360.10">
    <property type="entry name" value="Dihydrodipicolinate Reductase, domain 2"/>
    <property type="match status" value="1"/>
</dbReference>
<dbReference type="Pfam" id="PF02894">
    <property type="entry name" value="GFO_IDH_MocA_C"/>
    <property type="match status" value="1"/>
</dbReference>
<keyword evidence="3 4" id="KW-0520">NAD</keyword>
<gene>
    <name evidence="4" type="primary">iolG</name>
    <name evidence="7" type="ORF">JOC58_003863</name>
</gene>
<comment type="similarity">
    <text evidence="1 4">Belongs to the Gfo/Idh/MocA family.</text>
</comment>
<comment type="pathway">
    <text evidence="4">Polyol metabolism; myo-inositol degradation into acetyl-CoA; acetyl-CoA from myo-inositol: step 1/7.</text>
</comment>
<dbReference type="Pfam" id="PF01408">
    <property type="entry name" value="GFO_IDH_MocA"/>
    <property type="match status" value="1"/>
</dbReference>
<evidence type="ECO:0000313" key="7">
    <source>
        <dbReference type="EMBL" id="MDR6245947.1"/>
    </source>
</evidence>
<reference evidence="7 8" key="1">
    <citation type="submission" date="2023-07" db="EMBL/GenBank/DDBJ databases">
        <title>Genomic Encyclopedia of Type Strains, Phase IV (KMG-IV): sequencing the most valuable type-strain genomes for metagenomic binning, comparative biology and taxonomic classification.</title>
        <authorList>
            <person name="Goeker M."/>
        </authorList>
    </citation>
    <scope>NUCLEOTIDE SEQUENCE [LARGE SCALE GENOMIC DNA]</scope>
    <source>
        <strain evidence="7 8">DSM 22170</strain>
    </source>
</reference>
<comment type="subunit">
    <text evidence="4">Homotetramer.</text>
</comment>
<protein>
    <recommendedName>
        <fullName evidence="4">Inositol 2-dehydrogenase/D-chiro-inositol 3-dehydrogenase</fullName>
        <ecNumber evidence="4">1.1.1.18</ecNumber>
        <ecNumber evidence="4">1.1.1.369</ecNumber>
    </recommendedName>
    <alternativeName>
        <fullName evidence="4">Myo-inositol 2-dehydrogenase/D-chiro-inositol 3-dehydrogenase</fullName>
        <shortName evidence="4">MI 2-dehydrogenase/DCI 3-dehydrogenase</shortName>
    </alternativeName>
</protein>
<evidence type="ECO:0000256" key="2">
    <source>
        <dbReference type="ARBA" id="ARBA00023002"/>
    </source>
</evidence>
<evidence type="ECO:0000259" key="6">
    <source>
        <dbReference type="Pfam" id="PF02894"/>
    </source>
</evidence>
<dbReference type="EC" id="1.1.1.369" evidence="4"/>
<dbReference type="InterPro" id="IPR000683">
    <property type="entry name" value="Gfo/Idh/MocA-like_OxRdtase_N"/>
</dbReference>
<comment type="caution">
    <text evidence="7">The sequence shown here is derived from an EMBL/GenBank/DDBJ whole genome shotgun (WGS) entry which is preliminary data.</text>
</comment>